<dbReference type="Gene3D" id="3.20.20.70">
    <property type="entry name" value="Aldolase class I"/>
    <property type="match status" value="1"/>
</dbReference>
<evidence type="ECO:0000256" key="5">
    <source>
        <dbReference type="ARBA" id="ARBA00022801"/>
    </source>
</evidence>
<comment type="similarity">
    <text evidence="2">Belongs to the glycosyl hydrolase 27 family.</text>
</comment>
<keyword evidence="6" id="KW-0326">Glycosidase</keyword>
<dbReference type="EC" id="3.2.1.22" evidence="3"/>
<dbReference type="SUPFAM" id="SSF51445">
    <property type="entry name" value="(Trans)glycosidases"/>
    <property type="match status" value="1"/>
</dbReference>
<evidence type="ECO:0000256" key="1">
    <source>
        <dbReference type="ARBA" id="ARBA00001255"/>
    </source>
</evidence>
<protein>
    <recommendedName>
        <fullName evidence="3">alpha-galactosidase</fullName>
        <ecNumber evidence="3">3.2.1.22</ecNumber>
    </recommendedName>
</protein>
<feature type="signal peptide" evidence="7">
    <location>
        <begin position="1"/>
        <end position="18"/>
    </location>
</feature>
<comment type="caution">
    <text evidence="9">The sequence shown here is derived from an EMBL/GenBank/DDBJ whole genome shotgun (WGS) entry which is preliminary data.</text>
</comment>
<dbReference type="SUPFAM" id="SSF51011">
    <property type="entry name" value="Glycosyl hydrolase domain"/>
    <property type="match status" value="1"/>
</dbReference>
<evidence type="ECO:0000256" key="2">
    <source>
        <dbReference type="ARBA" id="ARBA00009743"/>
    </source>
</evidence>
<dbReference type="PANTHER" id="PTHR11452:SF33">
    <property type="entry name" value="ALPHA-GALACTOSIDASE 2"/>
    <property type="match status" value="1"/>
</dbReference>
<reference evidence="9 10" key="1">
    <citation type="journal article" date="2019" name="Appl. Microbiol. Biotechnol.">
        <title>Genome sequence of Isaria javanica and comparative genome analysis insights into family S53 peptidase evolution in fungal entomopathogens.</title>
        <authorList>
            <person name="Lin R."/>
            <person name="Zhang X."/>
            <person name="Xin B."/>
            <person name="Zou M."/>
            <person name="Gao Y."/>
            <person name="Qin F."/>
            <person name="Hu Q."/>
            <person name="Xie B."/>
            <person name="Cheng X."/>
        </authorList>
    </citation>
    <scope>NUCLEOTIDE SEQUENCE [LARGE SCALE GENOMIC DNA]</scope>
    <source>
        <strain evidence="9 10">IJ1G</strain>
    </source>
</reference>
<keyword evidence="4 7" id="KW-0732">Signal</keyword>
<dbReference type="InterPro" id="IPR002241">
    <property type="entry name" value="Glyco_hydro_27"/>
</dbReference>
<keyword evidence="10" id="KW-1185">Reference proteome</keyword>
<organism evidence="9 10">
    <name type="scientific">Cordyceps javanica</name>
    <dbReference type="NCBI Taxonomy" id="43265"/>
    <lineage>
        <taxon>Eukaryota</taxon>
        <taxon>Fungi</taxon>
        <taxon>Dikarya</taxon>
        <taxon>Ascomycota</taxon>
        <taxon>Pezizomycotina</taxon>
        <taxon>Sordariomycetes</taxon>
        <taxon>Hypocreomycetidae</taxon>
        <taxon>Hypocreales</taxon>
        <taxon>Cordycipitaceae</taxon>
        <taxon>Cordyceps</taxon>
    </lineage>
</organism>
<dbReference type="Pfam" id="PF17801">
    <property type="entry name" value="Melibiase_C"/>
    <property type="match status" value="1"/>
</dbReference>
<dbReference type="STRING" id="43265.A0A545VUG7"/>
<dbReference type="CDD" id="cd14792">
    <property type="entry name" value="GH27"/>
    <property type="match status" value="1"/>
</dbReference>
<sequence>MAPRSIALGFAAVAAASATNLQVISYGETAGGFRSAARGWNSFGLKSTNTGADFKFDQAHVAAQCDLLASDLGAAANYTYCSLDSGWSVAYNGDEHGRITYDTAVFDIPALAAHLHAKGLNLGLYVVPGAFEGDRDKTILNTSTKIGEVCSGSEGLARCVFDYTREEVQLWHDSVVKQFADWGTDFIKLDYVTPGSPESGQPLPADQSAAVRAWQTAIRRSGRPMRLDISWKLDRSADYFKFWNDQADSMRTDQDINNDNQATTFIRWFTAQRAIDNYRQWIVAAKAVFGGGDGGPVKIRVRPDLDNLYTGNAADVTGVSDVQRRTLATHWIAAGANLITGSDLARLDDLGRELLASPRALAAADFAATYPIQPRNPGEGAAAAKQLQAWVAGPEQGGSGRAIVVLANYGPDQGKGGFGSTLAGRQKVAATWEDLGLDGSKTYAVQDVWTGQQHDASQHGVEADLDEGESLLLWVTPA</sequence>
<evidence type="ECO:0000256" key="3">
    <source>
        <dbReference type="ARBA" id="ARBA00012755"/>
    </source>
</evidence>
<dbReference type="GO" id="GO:0004557">
    <property type="term" value="F:alpha-galactosidase activity"/>
    <property type="evidence" value="ECO:0007669"/>
    <property type="project" value="UniProtKB-EC"/>
</dbReference>
<dbReference type="PANTHER" id="PTHR11452">
    <property type="entry name" value="ALPHA-GALACTOSIDASE/ALPHA-N-ACETYLGALACTOSAMINIDASE"/>
    <property type="match status" value="1"/>
</dbReference>
<accession>A0A545VUG7</accession>
<proteinExistence type="inferred from homology"/>
<dbReference type="InterPro" id="IPR041233">
    <property type="entry name" value="Melibiase_C"/>
</dbReference>
<feature type="domain" description="Alpha galactosidase C-terminal" evidence="8">
    <location>
        <begin position="386"/>
        <end position="465"/>
    </location>
</feature>
<evidence type="ECO:0000259" key="8">
    <source>
        <dbReference type="Pfam" id="PF17801"/>
    </source>
</evidence>
<dbReference type="Proteomes" id="UP000315783">
    <property type="component" value="Unassembled WGS sequence"/>
</dbReference>
<feature type="chain" id="PRO_5021856479" description="alpha-galactosidase" evidence="7">
    <location>
        <begin position="19"/>
        <end position="478"/>
    </location>
</feature>
<comment type="catalytic activity">
    <reaction evidence="1">
        <text>Hydrolysis of terminal, non-reducing alpha-D-galactose residues in alpha-D-galactosides, including galactose oligosaccharides, galactomannans and galactolipids.</text>
        <dbReference type="EC" id="3.2.1.22"/>
    </reaction>
</comment>
<gene>
    <name evidence="9" type="ORF">IF1G_07866</name>
</gene>
<dbReference type="OrthoDB" id="5795902at2759"/>
<dbReference type="InterPro" id="IPR013780">
    <property type="entry name" value="Glyco_hydro_b"/>
</dbReference>
<name>A0A545VUG7_9HYPO</name>
<evidence type="ECO:0000256" key="4">
    <source>
        <dbReference type="ARBA" id="ARBA00022729"/>
    </source>
</evidence>
<evidence type="ECO:0000256" key="7">
    <source>
        <dbReference type="SAM" id="SignalP"/>
    </source>
</evidence>
<dbReference type="AlphaFoldDB" id="A0A545VUG7"/>
<evidence type="ECO:0000313" key="9">
    <source>
        <dbReference type="EMBL" id="TQV93288.1"/>
    </source>
</evidence>
<dbReference type="GO" id="GO:0005975">
    <property type="term" value="P:carbohydrate metabolic process"/>
    <property type="evidence" value="ECO:0007669"/>
    <property type="project" value="InterPro"/>
</dbReference>
<evidence type="ECO:0000256" key="6">
    <source>
        <dbReference type="ARBA" id="ARBA00023295"/>
    </source>
</evidence>
<dbReference type="InterPro" id="IPR013785">
    <property type="entry name" value="Aldolase_TIM"/>
</dbReference>
<dbReference type="InterPro" id="IPR017853">
    <property type="entry name" value="GH"/>
</dbReference>
<dbReference type="EMBL" id="SPUK01000012">
    <property type="protein sequence ID" value="TQV93288.1"/>
    <property type="molecule type" value="Genomic_DNA"/>
</dbReference>
<dbReference type="Gene3D" id="2.60.40.1180">
    <property type="entry name" value="Golgi alpha-mannosidase II"/>
    <property type="match status" value="1"/>
</dbReference>
<keyword evidence="5 9" id="KW-0378">Hydrolase</keyword>
<evidence type="ECO:0000313" key="10">
    <source>
        <dbReference type="Proteomes" id="UP000315783"/>
    </source>
</evidence>